<dbReference type="GO" id="GO:0005634">
    <property type="term" value="C:nucleus"/>
    <property type="evidence" value="ECO:0007669"/>
    <property type="project" value="UniProtKB-SubCell"/>
</dbReference>
<evidence type="ECO:0000256" key="6">
    <source>
        <dbReference type="SAM" id="MobiDB-lite"/>
    </source>
</evidence>
<dbReference type="EMBL" id="JAAMPC010000017">
    <property type="protein sequence ID" value="KAG2246471.1"/>
    <property type="molecule type" value="Genomic_DNA"/>
</dbReference>
<dbReference type="PRINTS" id="PR00404">
    <property type="entry name" value="MADSDOMAIN"/>
</dbReference>
<feature type="region of interest" description="Disordered" evidence="6">
    <location>
        <begin position="146"/>
        <end position="168"/>
    </location>
</feature>
<name>A0A8X7TNG8_BRACI</name>
<dbReference type="PROSITE" id="PS50066">
    <property type="entry name" value="MADS_BOX_2"/>
    <property type="match status" value="1"/>
</dbReference>
<keyword evidence="2" id="KW-0805">Transcription regulation</keyword>
<keyword evidence="3" id="KW-0238">DNA-binding</keyword>
<keyword evidence="5" id="KW-0539">Nucleus</keyword>
<dbReference type="GO" id="GO:0046983">
    <property type="term" value="F:protein dimerization activity"/>
    <property type="evidence" value="ECO:0007669"/>
    <property type="project" value="InterPro"/>
</dbReference>
<dbReference type="SMART" id="SM00432">
    <property type="entry name" value="MADS"/>
    <property type="match status" value="1"/>
</dbReference>
<evidence type="ECO:0000256" key="3">
    <source>
        <dbReference type="ARBA" id="ARBA00023125"/>
    </source>
</evidence>
<evidence type="ECO:0000313" key="8">
    <source>
        <dbReference type="EMBL" id="KAG2246471.1"/>
    </source>
</evidence>
<gene>
    <name evidence="8" type="ORF">Bca52824_086099</name>
</gene>
<evidence type="ECO:0000259" key="7">
    <source>
        <dbReference type="PROSITE" id="PS50066"/>
    </source>
</evidence>
<dbReference type="Pfam" id="PF00319">
    <property type="entry name" value="SRF-TF"/>
    <property type="match status" value="1"/>
</dbReference>
<organism evidence="8 9">
    <name type="scientific">Brassica carinata</name>
    <name type="common">Ethiopian mustard</name>
    <name type="synonym">Abyssinian cabbage</name>
    <dbReference type="NCBI Taxonomy" id="52824"/>
    <lineage>
        <taxon>Eukaryota</taxon>
        <taxon>Viridiplantae</taxon>
        <taxon>Streptophyta</taxon>
        <taxon>Embryophyta</taxon>
        <taxon>Tracheophyta</taxon>
        <taxon>Spermatophyta</taxon>
        <taxon>Magnoliopsida</taxon>
        <taxon>eudicotyledons</taxon>
        <taxon>Gunneridae</taxon>
        <taxon>Pentapetalae</taxon>
        <taxon>rosids</taxon>
        <taxon>malvids</taxon>
        <taxon>Brassicales</taxon>
        <taxon>Brassicaceae</taxon>
        <taxon>Brassiceae</taxon>
        <taxon>Brassica</taxon>
    </lineage>
</organism>
<protein>
    <recommendedName>
        <fullName evidence="7">MADS-box domain-containing protein</fullName>
    </recommendedName>
</protein>
<feature type="domain" description="MADS-box" evidence="7">
    <location>
        <begin position="1"/>
        <end position="54"/>
    </location>
</feature>
<dbReference type="InterPro" id="IPR036879">
    <property type="entry name" value="TF_MADSbox_sf"/>
</dbReference>
<dbReference type="Proteomes" id="UP000886595">
    <property type="component" value="Unassembled WGS sequence"/>
</dbReference>
<keyword evidence="9" id="KW-1185">Reference proteome</keyword>
<comment type="subcellular location">
    <subcellularLocation>
        <location evidence="1">Nucleus</location>
    </subcellularLocation>
</comment>
<dbReference type="InterPro" id="IPR002100">
    <property type="entry name" value="TF_MADSbox"/>
</dbReference>
<evidence type="ECO:0000256" key="1">
    <source>
        <dbReference type="ARBA" id="ARBA00004123"/>
    </source>
</evidence>
<dbReference type="SUPFAM" id="SSF55455">
    <property type="entry name" value="SRF-like"/>
    <property type="match status" value="1"/>
</dbReference>
<comment type="caution">
    <text evidence="8">The sequence shown here is derived from an EMBL/GenBank/DDBJ whole genome shotgun (WGS) entry which is preliminary data.</text>
</comment>
<dbReference type="GO" id="GO:0003677">
    <property type="term" value="F:DNA binding"/>
    <property type="evidence" value="ECO:0007669"/>
    <property type="project" value="UniProtKB-KW"/>
</dbReference>
<dbReference type="Gene3D" id="3.40.1810.10">
    <property type="entry name" value="Transcription factor, MADS-box"/>
    <property type="match status" value="1"/>
</dbReference>
<sequence>MKKVEVYGDRMIMLSKRKSGIFKQMNEIVSICNVETSFLVFSEAEKLCTFAHLSLEEAAGRLKSPLRHDPSMSTNIGPLMEAYKRQKIEDLRKKYIDLKSKKENTMEKMWWNTPTEDLSVERSKSRRQAFVELHVSLSDKALKRFAKDSDGSSSSQESCGRKNTKFGY</sequence>
<dbReference type="AlphaFoldDB" id="A0A8X7TNG8"/>
<evidence type="ECO:0000256" key="2">
    <source>
        <dbReference type="ARBA" id="ARBA00023015"/>
    </source>
</evidence>
<dbReference type="OrthoDB" id="1898716at2759"/>
<keyword evidence="4" id="KW-0804">Transcription</keyword>
<evidence type="ECO:0000256" key="4">
    <source>
        <dbReference type="ARBA" id="ARBA00023163"/>
    </source>
</evidence>
<evidence type="ECO:0000313" key="9">
    <source>
        <dbReference type="Proteomes" id="UP000886595"/>
    </source>
</evidence>
<accession>A0A8X7TNG8</accession>
<reference evidence="8 9" key="1">
    <citation type="submission" date="2020-02" db="EMBL/GenBank/DDBJ databases">
        <authorList>
            <person name="Ma Q."/>
            <person name="Huang Y."/>
            <person name="Song X."/>
            <person name="Pei D."/>
        </authorList>
    </citation>
    <scope>NUCLEOTIDE SEQUENCE [LARGE SCALE GENOMIC DNA]</scope>
    <source>
        <strain evidence="8">Sxm20200214</strain>
        <tissue evidence="8">Leaf</tissue>
    </source>
</reference>
<proteinExistence type="predicted"/>
<evidence type="ECO:0000256" key="5">
    <source>
        <dbReference type="ARBA" id="ARBA00023242"/>
    </source>
</evidence>